<dbReference type="EMBL" id="BAABIB010000120">
    <property type="protein sequence ID" value="GAA4661179.1"/>
    <property type="molecule type" value="Genomic_DNA"/>
</dbReference>
<evidence type="ECO:0000313" key="10">
    <source>
        <dbReference type="EMBL" id="GAA4661179.1"/>
    </source>
</evidence>
<feature type="transmembrane region" description="Helical" evidence="8">
    <location>
        <begin position="24"/>
        <end position="43"/>
    </location>
</feature>
<feature type="transmembrane region" description="Helical" evidence="8">
    <location>
        <begin position="336"/>
        <end position="356"/>
    </location>
</feature>
<feature type="domain" description="Peptidase M48" evidence="9">
    <location>
        <begin position="138"/>
        <end position="333"/>
    </location>
</feature>
<evidence type="ECO:0000256" key="3">
    <source>
        <dbReference type="ARBA" id="ARBA00022723"/>
    </source>
</evidence>
<name>A0ABP8VHA0_9PSEU</name>
<keyword evidence="5" id="KW-0862">Zinc</keyword>
<proteinExistence type="predicted"/>
<feature type="region of interest" description="Disordered" evidence="7">
    <location>
        <begin position="785"/>
        <end position="808"/>
    </location>
</feature>
<feature type="transmembrane region" description="Helical" evidence="8">
    <location>
        <begin position="665"/>
        <end position="689"/>
    </location>
</feature>
<evidence type="ECO:0000256" key="8">
    <source>
        <dbReference type="SAM" id="Phobius"/>
    </source>
</evidence>
<evidence type="ECO:0000256" key="5">
    <source>
        <dbReference type="ARBA" id="ARBA00022833"/>
    </source>
</evidence>
<keyword evidence="4" id="KW-0378">Hydrolase</keyword>
<evidence type="ECO:0000256" key="4">
    <source>
        <dbReference type="ARBA" id="ARBA00022801"/>
    </source>
</evidence>
<feature type="transmembrane region" description="Helical" evidence="8">
    <location>
        <begin position="473"/>
        <end position="492"/>
    </location>
</feature>
<keyword evidence="8" id="KW-0472">Membrane</keyword>
<evidence type="ECO:0000256" key="6">
    <source>
        <dbReference type="ARBA" id="ARBA00023049"/>
    </source>
</evidence>
<keyword evidence="2" id="KW-0645">Protease</keyword>
<keyword evidence="3" id="KW-0479">Metal-binding</keyword>
<feature type="transmembrane region" description="Helical" evidence="8">
    <location>
        <begin position="411"/>
        <end position="428"/>
    </location>
</feature>
<dbReference type="Pfam" id="PF01435">
    <property type="entry name" value="Peptidase_M48"/>
    <property type="match status" value="1"/>
</dbReference>
<feature type="transmembrane region" description="Helical" evidence="8">
    <location>
        <begin position="248"/>
        <end position="273"/>
    </location>
</feature>
<dbReference type="Proteomes" id="UP001500192">
    <property type="component" value="Unassembled WGS sequence"/>
</dbReference>
<feature type="transmembrane region" description="Helical" evidence="8">
    <location>
        <begin position="440"/>
        <end position="461"/>
    </location>
</feature>
<keyword evidence="11" id="KW-1185">Reference proteome</keyword>
<evidence type="ECO:0000259" key="9">
    <source>
        <dbReference type="Pfam" id="PF01435"/>
    </source>
</evidence>
<comment type="cofactor">
    <cofactor evidence="1">
        <name>Zn(2+)</name>
        <dbReference type="ChEBI" id="CHEBI:29105"/>
    </cofactor>
</comment>
<keyword evidence="8" id="KW-1133">Transmembrane helix</keyword>
<keyword evidence="8" id="KW-0812">Transmembrane</keyword>
<feature type="transmembrane region" description="Helical" evidence="8">
    <location>
        <begin position="598"/>
        <end position="620"/>
    </location>
</feature>
<feature type="transmembrane region" description="Helical" evidence="8">
    <location>
        <begin position="549"/>
        <end position="568"/>
    </location>
</feature>
<accession>A0ABP8VHA0</accession>
<keyword evidence="6" id="KW-0482">Metalloprotease</keyword>
<evidence type="ECO:0000256" key="1">
    <source>
        <dbReference type="ARBA" id="ARBA00001947"/>
    </source>
</evidence>
<dbReference type="Gene3D" id="3.30.2010.10">
    <property type="entry name" value="Metalloproteases ('zincins'), catalytic domain"/>
    <property type="match status" value="1"/>
</dbReference>
<evidence type="ECO:0000313" key="11">
    <source>
        <dbReference type="Proteomes" id="UP001500192"/>
    </source>
</evidence>
<feature type="transmembrane region" description="Helical" evidence="8">
    <location>
        <begin position="756"/>
        <end position="776"/>
    </location>
</feature>
<comment type="caution">
    <text evidence="10">The sequence shown here is derived from an EMBL/GenBank/DDBJ whole genome shotgun (WGS) entry which is preliminary data.</text>
</comment>
<feature type="transmembrane region" description="Helical" evidence="8">
    <location>
        <begin position="215"/>
        <end position="236"/>
    </location>
</feature>
<sequence length="876" mass="93592">MDSAALTRATIDPRVLVAGTTIRFLLLLVLLLISIVSMASFLIGNGIFGTWENGWGCLLAAGADPNSGDLLSVASDPTQNAAYVACVARFASSPPWWLVPAWLLLVVLAAAILFCVLPAWRGRRGRVVPLDLLDSGVELDRELSMLVETAGLARSPRFVVAPAAATTSAVVYGRFRRHTVCLHGGLVARRSTDPGGFRAVVLHELAHIRNGDVGLTYATVALWRVFFVGVLVPYTWGMVRIVLSPSNFWTGGLPVVVRGVALATVMVVLVYLARADVLRNREIYADLDALGWGADIQRWRRMATPHAARSRLASFTELWHSHPRWHLRHASLLDPAPLFGMRAFPMFLTGVIAALVEYQTVLVPSLVSSRLTVVLVIAGIAAGIVGTSAWRGASYSLLVSGSHPSGARAGLWLGTGFVAGELVTNATTMNTWLPRQPETLLLPVIASVVLTWWATECAHLWSLAWRGRGARLIVLAGVAALWLVFAAALSWWDAWGYIFADGWPYPASATRQSLDQMFPGPDGGHSVTVSAIAALGMSLESLVSRPLGLPGWASTVMWSYPFLAYLAASATKRQRWLDRLAGGEDRWPRQEAPPARPVVVTGVIGGVLGCAGAGLVMVYLHPGRPALSQSLRYELIFQAWALVVLVGVATATAAVMVLRVQAFRLVAAMTAAHLALLIGFAGAAVLVALDGCLGPMNILGRRCHALPENGWLFVSSLLPLALVLTTITTSVVALTRVGVRNRKFTRPLGASRGPKRIRVSIMVILVVIAAGITAAVEPPLAGRVSADGSETSTGGLMPAPGTASGRPSSPKILALQVYWWGRYGGLQSLRDVNDALGRFTTAYQEATDGPEAGIVKRDNFRPACSGLQRATQGART</sequence>
<evidence type="ECO:0000256" key="7">
    <source>
        <dbReference type="SAM" id="MobiDB-lite"/>
    </source>
</evidence>
<feature type="transmembrane region" description="Helical" evidence="8">
    <location>
        <begin position="635"/>
        <end position="658"/>
    </location>
</feature>
<feature type="transmembrane region" description="Helical" evidence="8">
    <location>
        <begin position="709"/>
        <end position="735"/>
    </location>
</feature>
<feature type="transmembrane region" description="Helical" evidence="8">
    <location>
        <begin position="368"/>
        <end position="390"/>
    </location>
</feature>
<evidence type="ECO:0000256" key="2">
    <source>
        <dbReference type="ARBA" id="ARBA00022670"/>
    </source>
</evidence>
<dbReference type="InterPro" id="IPR001915">
    <property type="entry name" value="Peptidase_M48"/>
</dbReference>
<organism evidence="10 11">
    <name type="scientific">Amycolatopsis dongchuanensis</name>
    <dbReference type="NCBI Taxonomy" id="1070866"/>
    <lineage>
        <taxon>Bacteria</taxon>
        <taxon>Bacillati</taxon>
        <taxon>Actinomycetota</taxon>
        <taxon>Actinomycetes</taxon>
        <taxon>Pseudonocardiales</taxon>
        <taxon>Pseudonocardiaceae</taxon>
        <taxon>Amycolatopsis</taxon>
    </lineage>
</organism>
<feature type="transmembrane region" description="Helical" evidence="8">
    <location>
        <begin position="97"/>
        <end position="120"/>
    </location>
</feature>
<reference evidence="11" key="1">
    <citation type="journal article" date="2019" name="Int. J. Syst. Evol. Microbiol.">
        <title>The Global Catalogue of Microorganisms (GCM) 10K type strain sequencing project: providing services to taxonomists for standard genome sequencing and annotation.</title>
        <authorList>
            <consortium name="The Broad Institute Genomics Platform"/>
            <consortium name="The Broad Institute Genome Sequencing Center for Infectious Disease"/>
            <person name="Wu L."/>
            <person name="Ma J."/>
        </authorList>
    </citation>
    <scope>NUCLEOTIDE SEQUENCE [LARGE SCALE GENOMIC DNA]</scope>
    <source>
        <strain evidence="11">JCM 18054</strain>
    </source>
</reference>
<dbReference type="RefSeq" id="WP_346055751.1">
    <property type="nucleotide sequence ID" value="NZ_BAABIB010000120.1"/>
</dbReference>
<protein>
    <recommendedName>
        <fullName evidence="9">Peptidase M48 domain-containing protein</fullName>
    </recommendedName>
</protein>
<gene>
    <name evidence="10" type="ORF">GCM10023214_61670</name>
</gene>